<keyword evidence="1" id="KW-1185">Reference proteome</keyword>
<name>A0A0M3HIZ0_ASCLU</name>
<evidence type="ECO:0000313" key="2">
    <source>
        <dbReference type="WBParaSite" id="ALUE_0000148501-mRNA-1"/>
    </source>
</evidence>
<dbReference type="Proteomes" id="UP000036681">
    <property type="component" value="Unplaced"/>
</dbReference>
<organism evidence="1 2">
    <name type="scientific">Ascaris lumbricoides</name>
    <name type="common">Giant roundworm</name>
    <dbReference type="NCBI Taxonomy" id="6252"/>
    <lineage>
        <taxon>Eukaryota</taxon>
        <taxon>Metazoa</taxon>
        <taxon>Ecdysozoa</taxon>
        <taxon>Nematoda</taxon>
        <taxon>Chromadorea</taxon>
        <taxon>Rhabditida</taxon>
        <taxon>Spirurina</taxon>
        <taxon>Ascaridomorpha</taxon>
        <taxon>Ascaridoidea</taxon>
        <taxon>Ascarididae</taxon>
        <taxon>Ascaris</taxon>
    </lineage>
</organism>
<sequence length="89" mass="9694">MRRANCLNCACSRLRTLQKPGANNYGLNTVLQTNLVDSRGRVMKGVSVVPIKVPTSSEMKSGRTRHTARVVESDADKVVPIKFGSAGRH</sequence>
<proteinExistence type="predicted"/>
<protein>
    <submittedName>
        <fullName evidence="2">60S ribosomal protein L28</fullName>
    </submittedName>
</protein>
<evidence type="ECO:0000313" key="1">
    <source>
        <dbReference type="Proteomes" id="UP000036681"/>
    </source>
</evidence>
<dbReference type="AlphaFoldDB" id="A0A0M3HIZ0"/>
<reference evidence="2" key="1">
    <citation type="submission" date="2017-02" db="UniProtKB">
        <authorList>
            <consortium name="WormBaseParasite"/>
        </authorList>
    </citation>
    <scope>IDENTIFICATION</scope>
</reference>
<dbReference type="WBParaSite" id="ALUE_0000148501-mRNA-1">
    <property type="protein sequence ID" value="ALUE_0000148501-mRNA-1"/>
    <property type="gene ID" value="ALUE_0000148501"/>
</dbReference>
<accession>A0A0M3HIZ0</accession>